<dbReference type="STRING" id="743788.S8DI08"/>
<evidence type="ECO:0000313" key="2">
    <source>
        <dbReference type="Proteomes" id="UP000015241"/>
    </source>
</evidence>
<dbReference type="Proteomes" id="UP000015241">
    <property type="component" value="Unassembled WGS sequence"/>
</dbReference>
<dbReference type="InParanoid" id="S8DI08"/>
<organism evidence="1 2">
    <name type="scientific">Fomitopsis schrenkii</name>
    <name type="common">Brown rot fungus</name>
    <dbReference type="NCBI Taxonomy" id="2126942"/>
    <lineage>
        <taxon>Eukaryota</taxon>
        <taxon>Fungi</taxon>
        <taxon>Dikarya</taxon>
        <taxon>Basidiomycota</taxon>
        <taxon>Agaricomycotina</taxon>
        <taxon>Agaricomycetes</taxon>
        <taxon>Polyporales</taxon>
        <taxon>Fomitopsis</taxon>
    </lineage>
</organism>
<dbReference type="OrthoDB" id="2735651at2759"/>
<proteinExistence type="predicted"/>
<feature type="non-terminal residue" evidence="1">
    <location>
        <position position="215"/>
    </location>
</feature>
<dbReference type="HOGENOM" id="CLU_1286007_0_0_1"/>
<dbReference type="EMBL" id="KE504423">
    <property type="protein sequence ID" value="EPS92632.1"/>
    <property type="molecule type" value="Genomic_DNA"/>
</dbReference>
<name>S8DI08_FOMSC</name>
<reference evidence="1 2" key="1">
    <citation type="journal article" date="2012" name="Science">
        <title>The Paleozoic origin of enzymatic lignin decomposition reconstructed from 31 fungal genomes.</title>
        <authorList>
            <person name="Floudas D."/>
            <person name="Binder M."/>
            <person name="Riley R."/>
            <person name="Barry K."/>
            <person name="Blanchette R.A."/>
            <person name="Henrissat B."/>
            <person name="Martinez A.T."/>
            <person name="Otillar R."/>
            <person name="Spatafora J.W."/>
            <person name="Yadav J.S."/>
            <person name="Aerts A."/>
            <person name="Benoit I."/>
            <person name="Boyd A."/>
            <person name="Carlson A."/>
            <person name="Copeland A."/>
            <person name="Coutinho P.M."/>
            <person name="de Vries R.P."/>
            <person name="Ferreira P."/>
            <person name="Findley K."/>
            <person name="Foster B."/>
            <person name="Gaskell J."/>
            <person name="Glotzer D."/>
            <person name="Gorecki P."/>
            <person name="Heitman J."/>
            <person name="Hesse C."/>
            <person name="Hori C."/>
            <person name="Igarashi K."/>
            <person name="Jurgens J.A."/>
            <person name="Kallen N."/>
            <person name="Kersten P."/>
            <person name="Kohler A."/>
            <person name="Kuees U."/>
            <person name="Kumar T.K.A."/>
            <person name="Kuo A."/>
            <person name="LaButti K."/>
            <person name="Larrondo L.F."/>
            <person name="Lindquist E."/>
            <person name="Ling A."/>
            <person name="Lombard V."/>
            <person name="Lucas S."/>
            <person name="Lundell T."/>
            <person name="Martin R."/>
            <person name="McLaughlin D.J."/>
            <person name="Morgenstern I."/>
            <person name="Morin E."/>
            <person name="Murat C."/>
            <person name="Nagy L.G."/>
            <person name="Nolan M."/>
            <person name="Ohm R.A."/>
            <person name="Patyshakuliyeva A."/>
            <person name="Rokas A."/>
            <person name="Ruiz-Duenas F.J."/>
            <person name="Sabat G."/>
            <person name="Salamov A."/>
            <person name="Samejima M."/>
            <person name="Schmutz J."/>
            <person name="Slot J.C."/>
            <person name="St John F."/>
            <person name="Stenlid J."/>
            <person name="Sun H."/>
            <person name="Sun S."/>
            <person name="Syed K."/>
            <person name="Tsang A."/>
            <person name="Wiebenga A."/>
            <person name="Young D."/>
            <person name="Pisabarro A."/>
            <person name="Eastwood D.C."/>
            <person name="Martin F."/>
            <person name="Cullen D."/>
            <person name="Grigoriev I.V."/>
            <person name="Hibbett D.S."/>
        </authorList>
    </citation>
    <scope>NUCLEOTIDE SEQUENCE</scope>
    <source>
        <strain evidence="2">FP-58527</strain>
    </source>
</reference>
<gene>
    <name evidence="1" type="ORF">FOMPIDRAFT_1020951</name>
</gene>
<dbReference type="AlphaFoldDB" id="S8DI08"/>
<accession>S8DI08</accession>
<keyword evidence="2" id="KW-1185">Reference proteome</keyword>
<sequence>MHCLRYHVAVRYLSQITMDARHTEQCTMEVIREGGGWAVLQAHIRDSPEPDPSYLQALKDDAESTSAVCNETALVFRQGDRNGHAAGVPTIIPSHESRLQTRFPSVEAIIGVERKLHETWVEVQQGPKMCRYLVVSYYDRHCPVNRALKKLSPEVDWHGELVVMRGGKTVFVTELGLHRQAEQAVQMWFGSNVITECRCTIVLYMYALNAPSPSA</sequence>
<evidence type="ECO:0000313" key="1">
    <source>
        <dbReference type="EMBL" id="EPS92632.1"/>
    </source>
</evidence>
<protein>
    <submittedName>
        <fullName evidence="1">Uncharacterized protein</fullName>
    </submittedName>
</protein>